<evidence type="ECO:0000313" key="1">
    <source>
        <dbReference type="EMBL" id="KES07022.1"/>
    </source>
</evidence>
<accession>A0A081XTZ9</accession>
<gene>
    <name evidence="1" type="ORF">BU52_10510</name>
</gene>
<dbReference type="Proteomes" id="UP000028341">
    <property type="component" value="Unassembled WGS sequence"/>
</dbReference>
<keyword evidence="2" id="KW-1185">Reference proteome</keyword>
<proteinExistence type="predicted"/>
<comment type="caution">
    <text evidence="1">The sequence shown here is derived from an EMBL/GenBank/DDBJ whole genome shotgun (WGS) entry which is preliminary data.</text>
</comment>
<dbReference type="STRING" id="55952.BU52_10510"/>
<name>A0A081XTZ9_STRTO</name>
<dbReference type="EMBL" id="JFCB01000007">
    <property type="protein sequence ID" value="KES07022.1"/>
    <property type="molecule type" value="Genomic_DNA"/>
</dbReference>
<organism evidence="1 2">
    <name type="scientific">Streptomyces toyocaensis</name>
    <dbReference type="NCBI Taxonomy" id="55952"/>
    <lineage>
        <taxon>Bacteria</taxon>
        <taxon>Bacillati</taxon>
        <taxon>Actinomycetota</taxon>
        <taxon>Actinomycetes</taxon>
        <taxon>Kitasatosporales</taxon>
        <taxon>Streptomycetaceae</taxon>
        <taxon>Streptomyces</taxon>
    </lineage>
</organism>
<sequence>MPTSAKDLVEKVVKQRAAYERDQKAKPHPDNIRLLQIDADIALARSNLELAEALKASADARSRSSGALKDAVGALATKVTALTAKIAETGKR</sequence>
<evidence type="ECO:0000313" key="2">
    <source>
        <dbReference type="Proteomes" id="UP000028341"/>
    </source>
</evidence>
<protein>
    <submittedName>
        <fullName evidence="1">Uncharacterized protein</fullName>
    </submittedName>
</protein>
<dbReference type="AlphaFoldDB" id="A0A081XTZ9"/>
<reference evidence="1 2" key="1">
    <citation type="submission" date="2014-02" db="EMBL/GenBank/DDBJ databases">
        <title>The genome announcement of Streptomyces toyocaensis NRRL15009.</title>
        <authorList>
            <person name="Hong H.-J."/>
            <person name="Kwun M.J."/>
        </authorList>
    </citation>
    <scope>NUCLEOTIDE SEQUENCE [LARGE SCALE GENOMIC DNA]</scope>
    <source>
        <strain evidence="1 2">NRRL 15009</strain>
    </source>
</reference>
<dbReference type="OrthoDB" id="9980056at2"/>
<dbReference type="RefSeq" id="WP_037931665.1">
    <property type="nucleotide sequence ID" value="NZ_JBFADL010000005.1"/>
</dbReference>